<comment type="subcellular location">
    <subcellularLocation>
        <location evidence="1">Cell inner membrane</location>
        <topology evidence="1">Multi-pass membrane protein</topology>
    </subcellularLocation>
</comment>
<gene>
    <name evidence="11" type="ORF">PH603_13800</name>
</gene>
<dbReference type="SUPFAM" id="SSF58104">
    <property type="entry name" value="Methyl-accepting chemotaxis protein (MCP) signaling domain"/>
    <property type="match status" value="1"/>
</dbReference>
<dbReference type="InterPro" id="IPR003660">
    <property type="entry name" value="HAMP_dom"/>
</dbReference>
<accession>A0AAF0BGK9</accession>
<dbReference type="PANTHER" id="PTHR32089:SF112">
    <property type="entry name" value="LYSOZYME-LIKE PROTEIN-RELATED"/>
    <property type="match status" value="1"/>
</dbReference>
<evidence type="ECO:0000313" key="11">
    <source>
        <dbReference type="EMBL" id="WCL53608.1"/>
    </source>
</evidence>
<dbReference type="SMART" id="SM01358">
    <property type="entry name" value="HBM"/>
    <property type="match status" value="1"/>
</dbReference>
<evidence type="ECO:0000259" key="9">
    <source>
        <dbReference type="PROSITE" id="PS50192"/>
    </source>
</evidence>
<dbReference type="PROSITE" id="PS50192">
    <property type="entry name" value="T_SNARE"/>
    <property type="match status" value="1"/>
</dbReference>
<evidence type="ECO:0000259" key="8">
    <source>
        <dbReference type="PROSITE" id="PS50111"/>
    </source>
</evidence>
<dbReference type="KEGG" id="gso:PH603_13800"/>
<proteinExistence type="inferred from homology"/>
<evidence type="ECO:0000256" key="7">
    <source>
        <dbReference type="SAM" id="Phobius"/>
    </source>
</evidence>
<keyword evidence="2" id="KW-0997">Cell inner membrane</keyword>
<dbReference type="PROSITE" id="PS50885">
    <property type="entry name" value="HAMP"/>
    <property type="match status" value="1"/>
</dbReference>
<organism evidence="11 12">
    <name type="scientific">Gimibacter soli</name>
    <dbReference type="NCBI Taxonomy" id="3024400"/>
    <lineage>
        <taxon>Bacteria</taxon>
        <taxon>Pseudomonadati</taxon>
        <taxon>Pseudomonadota</taxon>
        <taxon>Alphaproteobacteria</taxon>
        <taxon>Kordiimonadales</taxon>
        <taxon>Temperatibacteraceae</taxon>
        <taxon>Gimibacter</taxon>
    </lineage>
</organism>
<evidence type="ECO:0000256" key="1">
    <source>
        <dbReference type="ARBA" id="ARBA00004429"/>
    </source>
</evidence>
<dbReference type="Proteomes" id="UP001217500">
    <property type="component" value="Chromosome"/>
</dbReference>
<keyword evidence="6" id="KW-0175">Coiled coil</keyword>
<dbReference type="InterPro" id="IPR004089">
    <property type="entry name" value="MCPsignal_dom"/>
</dbReference>
<dbReference type="Gene3D" id="6.10.340.10">
    <property type="match status" value="1"/>
</dbReference>
<feature type="transmembrane region" description="Helical" evidence="7">
    <location>
        <begin position="286"/>
        <end position="306"/>
    </location>
</feature>
<name>A0AAF0BGK9_9PROT</name>
<feature type="domain" description="Methyl-accepting transducer" evidence="8">
    <location>
        <begin position="436"/>
        <end position="665"/>
    </location>
</feature>
<dbReference type="SUPFAM" id="SSF158472">
    <property type="entry name" value="HAMP domain-like"/>
    <property type="match status" value="1"/>
</dbReference>
<comment type="similarity">
    <text evidence="4">Belongs to the methyl-accepting chemotaxis (MCP) protein family.</text>
</comment>
<dbReference type="InterPro" id="IPR000727">
    <property type="entry name" value="T_SNARE_dom"/>
</dbReference>
<evidence type="ECO:0000259" key="10">
    <source>
        <dbReference type="PROSITE" id="PS50885"/>
    </source>
</evidence>
<dbReference type="RefSeq" id="WP_289503120.1">
    <property type="nucleotide sequence ID" value="NZ_CP116805.1"/>
</dbReference>
<protein>
    <submittedName>
        <fullName evidence="11">Methyl-accepting chemotaxis protein</fullName>
    </submittedName>
</protein>
<dbReference type="PROSITE" id="PS50111">
    <property type="entry name" value="CHEMOTAXIS_TRANSDUC_2"/>
    <property type="match status" value="1"/>
</dbReference>
<evidence type="ECO:0000256" key="2">
    <source>
        <dbReference type="ARBA" id="ARBA00022519"/>
    </source>
</evidence>
<evidence type="ECO:0000313" key="12">
    <source>
        <dbReference type="Proteomes" id="UP001217500"/>
    </source>
</evidence>
<keyword evidence="7" id="KW-1133">Transmembrane helix</keyword>
<evidence type="ECO:0000256" key="4">
    <source>
        <dbReference type="ARBA" id="ARBA00029447"/>
    </source>
</evidence>
<feature type="coiled-coil region" evidence="6">
    <location>
        <begin position="344"/>
        <end position="411"/>
    </location>
</feature>
<dbReference type="CDD" id="cd06225">
    <property type="entry name" value="HAMP"/>
    <property type="match status" value="1"/>
</dbReference>
<dbReference type="Pfam" id="PF00015">
    <property type="entry name" value="MCPsignal"/>
    <property type="match status" value="1"/>
</dbReference>
<dbReference type="Gene3D" id="1.10.287.950">
    <property type="entry name" value="Methyl-accepting chemotaxis protein"/>
    <property type="match status" value="1"/>
</dbReference>
<keyword evidence="12" id="KW-1185">Reference proteome</keyword>
<keyword evidence="7" id="KW-0472">Membrane</keyword>
<evidence type="ECO:0000256" key="6">
    <source>
        <dbReference type="SAM" id="Coils"/>
    </source>
</evidence>
<dbReference type="AlphaFoldDB" id="A0AAF0BGK9"/>
<sequence length="685" mass="73897">MSIISVFQNLKTAIRVFTLVGVAALGLIAILITDFVGSSHMETARADAARYNKLGDLAAELEIQSLNIRRREKDFLLRNDLDYAAQYTESSDKALATLRAIKALSDDSAVQRAAVALEEILPEHRAQFEKVVDLKKAIGLSENEGLQGALRGAVHNIEESLKEHPNDKLQILMLMMRRHEKDFIARLQDRYIGDIATRASEFRTALAATNFPAAEKTDIEARLASYVENFNVYARDRLQIETEVETLSSIYSRTAEHFSLVREKAEAGVAAANASEQATYDMIQNVVLTVVGVVLVSTALVGWLVILTTVGPVVRLEAALGKIAEGDYKTDVPGTAQRDEFGSMARVALNLRDAAAERLRLEEDARRMTEEKAKQDLALAEERAAAEREKMEKERAEALARQERARRLEELVQQFDNRITAAVADLESASVSMNTTAGDMVDVADATGRQAASVSSSAEQMRANVATTAAAIEEMAAAIREVNSQVHTATRYSGEAVTAAGQGGVAIDRMAENAHQIEDVVRLINDIAEQTNLLALNATIEAARAGDAGKGFAVVASEVKSLANQTAQATEQITGQIQDMQSVTASVVSAIKAIERTIDQFSSVMSGISAAVEEQDAATNEISRNVQFTSEGAQRVTSDIQDVSAGAERTGKASSHVMTAAETLAQLAATIKSEVGVFLSGVRTV</sequence>
<dbReference type="GO" id="GO:0007165">
    <property type="term" value="P:signal transduction"/>
    <property type="evidence" value="ECO:0007669"/>
    <property type="project" value="UniProtKB-KW"/>
</dbReference>
<dbReference type="PANTHER" id="PTHR32089">
    <property type="entry name" value="METHYL-ACCEPTING CHEMOTAXIS PROTEIN MCPB"/>
    <property type="match status" value="1"/>
</dbReference>
<keyword evidence="2" id="KW-1003">Cell membrane</keyword>
<evidence type="ECO:0000256" key="3">
    <source>
        <dbReference type="ARBA" id="ARBA00023224"/>
    </source>
</evidence>
<reference evidence="11" key="1">
    <citation type="submission" date="2023-01" db="EMBL/GenBank/DDBJ databases">
        <title>The genome sequence of Kordiimonadaceae bacterium 6D33.</title>
        <authorList>
            <person name="Liu Y."/>
        </authorList>
    </citation>
    <scope>NUCLEOTIDE SEQUENCE</scope>
    <source>
        <strain evidence="11">6D33</strain>
    </source>
</reference>
<dbReference type="InterPro" id="IPR032255">
    <property type="entry name" value="HBM"/>
</dbReference>
<dbReference type="SMART" id="SM00283">
    <property type="entry name" value="MA"/>
    <property type="match status" value="1"/>
</dbReference>
<dbReference type="GO" id="GO:0005886">
    <property type="term" value="C:plasma membrane"/>
    <property type="evidence" value="ECO:0007669"/>
    <property type="project" value="UniProtKB-SubCell"/>
</dbReference>
<keyword evidence="7" id="KW-0812">Transmembrane</keyword>
<feature type="domain" description="HAMP" evidence="10">
    <location>
        <begin position="307"/>
        <end position="360"/>
    </location>
</feature>
<keyword evidence="3 5" id="KW-0807">Transducer</keyword>
<feature type="domain" description="T-SNARE coiled-coil homology" evidence="9">
    <location>
        <begin position="581"/>
        <end position="643"/>
    </location>
</feature>
<dbReference type="EMBL" id="CP116805">
    <property type="protein sequence ID" value="WCL53608.1"/>
    <property type="molecule type" value="Genomic_DNA"/>
</dbReference>
<dbReference type="Pfam" id="PF00672">
    <property type="entry name" value="HAMP"/>
    <property type="match status" value="1"/>
</dbReference>
<feature type="transmembrane region" description="Helical" evidence="7">
    <location>
        <begin position="12"/>
        <end position="32"/>
    </location>
</feature>
<dbReference type="SMART" id="SM00304">
    <property type="entry name" value="HAMP"/>
    <property type="match status" value="1"/>
</dbReference>
<evidence type="ECO:0000256" key="5">
    <source>
        <dbReference type="PROSITE-ProRule" id="PRU00284"/>
    </source>
</evidence>